<dbReference type="HOGENOM" id="CLU_085048_1_0_9"/>
<keyword evidence="4" id="KW-1185">Reference proteome</keyword>
<dbReference type="Gene3D" id="3.90.640.20">
    <property type="entry name" value="Heat-shock cognate protein, ATPase"/>
    <property type="match status" value="1"/>
</dbReference>
<evidence type="ECO:0000259" key="1">
    <source>
        <dbReference type="Pfam" id="PF11738"/>
    </source>
</evidence>
<dbReference type="Proteomes" id="UP000000269">
    <property type="component" value="Chromosome"/>
</dbReference>
<dbReference type="InterPro" id="IPR025303">
    <property type="entry name" value="PdaC"/>
</dbReference>
<feature type="domain" description="Deacetylase PdaC" evidence="2">
    <location>
        <begin position="50"/>
        <end position="147"/>
    </location>
</feature>
<evidence type="ECO:0008006" key="5">
    <source>
        <dbReference type="Google" id="ProtNLM"/>
    </source>
</evidence>
<dbReference type="InterPro" id="IPR021729">
    <property type="entry name" value="DUF3298"/>
</dbReference>
<evidence type="ECO:0000313" key="4">
    <source>
        <dbReference type="Proteomes" id="UP000000269"/>
    </source>
</evidence>
<gene>
    <name evidence="3" type="ordered locus">Clos_0094</name>
</gene>
<evidence type="ECO:0000259" key="2">
    <source>
        <dbReference type="Pfam" id="PF13739"/>
    </source>
</evidence>
<dbReference type="STRING" id="350688.Clos_0094"/>
<dbReference type="Gene3D" id="3.30.565.40">
    <property type="entry name" value="Fervidobacterium nodosum Rt17-B1 like"/>
    <property type="match status" value="1"/>
</dbReference>
<accession>A8MFM5</accession>
<evidence type="ECO:0000313" key="3">
    <source>
        <dbReference type="EMBL" id="ABW17664.1"/>
    </source>
</evidence>
<reference evidence="4" key="1">
    <citation type="submission" date="2007-10" db="EMBL/GenBank/DDBJ databases">
        <title>Complete genome of Alkaliphilus oremlandii OhILAs.</title>
        <authorList>
            <person name="Copeland A."/>
            <person name="Lucas S."/>
            <person name="Lapidus A."/>
            <person name="Barry K."/>
            <person name="Detter J.C."/>
            <person name="Glavina del Rio T."/>
            <person name="Hammon N."/>
            <person name="Israni S."/>
            <person name="Dalin E."/>
            <person name="Tice H."/>
            <person name="Pitluck S."/>
            <person name="Chain P."/>
            <person name="Malfatti S."/>
            <person name="Shin M."/>
            <person name="Vergez L."/>
            <person name="Schmutz J."/>
            <person name="Larimer F."/>
            <person name="Land M."/>
            <person name="Hauser L."/>
            <person name="Kyrpides N."/>
            <person name="Mikhailova N."/>
            <person name="Stolz J.F."/>
            <person name="Dawson A."/>
            <person name="Fisher E."/>
            <person name="Crable B."/>
            <person name="Perera E."/>
            <person name="Lisak J."/>
            <person name="Ranganathan M."/>
            <person name="Basu P."/>
            <person name="Richardson P."/>
        </authorList>
    </citation>
    <scope>NUCLEOTIDE SEQUENCE [LARGE SCALE GENOMIC DNA]</scope>
    <source>
        <strain evidence="4">OhILAs</strain>
    </source>
</reference>
<dbReference type="RefSeq" id="WP_012157979.1">
    <property type="nucleotide sequence ID" value="NC_009922.1"/>
</dbReference>
<dbReference type="Pfam" id="PF13739">
    <property type="entry name" value="PdaC"/>
    <property type="match status" value="1"/>
</dbReference>
<feature type="domain" description="DUF3298" evidence="1">
    <location>
        <begin position="165"/>
        <end position="240"/>
    </location>
</feature>
<dbReference type="PROSITE" id="PS51257">
    <property type="entry name" value="PROKAR_LIPOPROTEIN"/>
    <property type="match status" value="1"/>
</dbReference>
<dbReference type="OrthoDB" id="5637at2"/>
<dbReference type="KEGG" id="aoe:Clos_0094"/>
<dbReference type="EMBL" id="CP000853">
    <property type="protein sequence ID" value="ABW17664.1"/>
    <property type="molecule type" value="Genomic_DNA"/>
</dbReference>
<dbReference type="eggNOG" id="COG5513">
    <property type="taxonomic scope" value="Bacteria"/>
</dbReference>
<dbReference type="Pfam" id="PF11738">
    <property type="entry name" value="DUF3298"/>
    <property type="match status" value="1"/>
</dbReference>
<protein>
    <recommendedName>
        <fullName evidence="5">DUF3298 domain-containing protein</fullName>
    </recommendedName>
</protein>
<sequence length="253" mass="28405">MKKFVGISLSIALIGAFVVGCSPKAPTGSVNEKTLSQKKELPIKVEDKVISSDNGVLNSSIKLPVFSNDKNQSILDEINARLEKNATDINKELATIAENDSKEAKKSNFEFRPYELLVDYTIHTVNEKVLSLTTLNYQYTGGAHGMSIKVPYNFDLTTGKEITLKDLFKEGTAYKNIINEEIQKQIKSEPEKFFPDEVELFSGIKDDQNFFIENDQLFIYFGQYDIAPYSSGIIEFEIPSSILKDVISTSFIK</sequence>
<organism evidence="3 4">
    <name type="scientific">Alkaliphilus oremlandii (strain OhILAs)</name>
    <name type="common">Clostridium oremlandii (strain OhILAs)</name>
    <dbReference type="NCBI Taxonomy" id="350688"/>
    <lineage>
        <taxon>Bacteria</taxon>
        <taxon>Bacillati</taxon>
        <taxon>Bacillota</taxon>
        <taxon>Clostridia</taxon>
        <taxon>Peptostreptococcales</taxon>
        <taxon>Natronincolaceae</taxon>
        <taxon>Alkaliphilus</taxon>
    </lineage>
</organism>
<proteinExistence type="predicted"/>
<name>A8MFM5_ALKOO</name>
<dbReference type="AlphaFoldDB" id="A8MFM5"/>
<dbReference type="InterPro" id="IPR037126">
    <property type="entry name" value="PdaC/RsiV-like_sf"/>
</dbReference>